<accession>A0A479ZVI1</accession>
<reference evidence="3" key="1">
    <citation type="submission" date="2019-02" db="EMBL/GenBank/DDBJ databases">
        <title>Draft genome sequence of Sphaerospermopsis reniformis NIES-1949.</title>
        <authorList>
            <person name="Yamaguchi H."/>
            <person name="Suzuki S."/>
            <person name="Kawachi M."/>
        </authorList>
    </citation>
    <scope>NUCLEOTIDE SEQUENCE [LARGE SCALE GENOMIC DNA]</scope>
    <source>
        <strain evidence="3">NIES-1949</strain>
    </source>
</reference>
<dbReference type="AlphaFoldDB" id="A0A479ZVI1"/>
<gene>
    <name evidence="2" type="ORF">SR1949_16610</name>
</gene>
<dbReference type="EMBL" id="BJCE01000041">
    <property type="protein sequence ID" value="GCL36557.1"/>
    <property type="molecule type" value="Genomic_DNA"/>
</dbReference>
<evidence type="ECO:0008006" key="4">
    <source>
        <dbReference type="Google" id="ProtNLM"/>
    </source>
</evidence>
<protein>
    <recommendedName>
        <fullName evidence="4">CMP/dCMP-type deaminase domain-containing protein</fullName>
    </recommendedName>
</protein>
<evidence type="ECO:0000313" key="2">
    <source>
        <dbReference type="EMBL" id="GCL36557.1"/>
    </source>
</evidence>
<feature type="region of interest" description="Disordered" evidence="1">
    <location>
        <begin position="60"/>
        <end position="86"/>
    </location>
</feature>
<evidence type="ECO:0000313" key="3">
    <source>
        <dbReference type="Proteomes" id="UP000300142"/>
    </source>
</evidence>
<dbReference type="InterPro" id="IPR032721">
    <property type="entry name" value="Toxin-deaminase"/>
</dbReference>
<dbReference type="Proteomes" id="UP000300142">
    <property type="component" value="Unassembled WGS sequence"/>
</dbReference>
<name>A0A479ZVI1_9CYAN</name>
<sequence>MKNTEENFKDGEENPIKERLRKSAAQIRAKYLKREYPHSNVAVAEINLKGDVVFCVGATAKGGNKSPIPQKPKPKSEGGQFEPTIDPYSGYLMDTDSEYKVFSEIADTLEKLYDIHVEGTIYLYTERQPCQSCQGVISQFNEKFPNINLPLEQVFWDYPYPPIQA</sequence>
<organism evidence="2 3">
    <name type="scientific">Sphaerospermopsis reniformis</name>
    <dbReference type="NCBI Taxonomy" id="531300"/>
    <lineage>
        <taxon>Bacteria</taxon>
        <taxon>Bacillati</taxon>
        <taxon>Cyanobacteriota</taxon>
        <taxon>Cyanophyceae</taxon>
        <taxon>Nostocales</taxon>
        <taxon>Aphanizomenonaceae</taxon>
        <taxon>Sphaerospermopsis</taxon>
    </lineage>
</organism>
<dbReference type="RefSeq" id="WP_096565196.1">
    <property type="nucleotide sequence ID" value="NZ_BJCE01000041.1"/>
</dbReference>
<dbReference type="Pfam" id="PF14424">
    <property type="entry name" value="Toxin-deaminase"/>
    <property type="match status" value="1"/>
</dbReference>
<keyword evidence="3" id="KW-1185">Reference proteome</keyword>
<comment type="caution">
    <text evidence="2">The sequence shown here is derived from an EMBL/GenBank/DDBJ whole genome shotgun (WGS) entry which is preliminary data.</text>
</comment>
<evidence type="ECO:0000256" key="1">
    <source>
        <dbReference type="SAM" id="MobiDB-lite"/>
    </source>
</evidence>
<proteinExistence type="predicted"/>